<evidence type="ECO:0000313" key="3">
    <source>
        <dbReference type="EMBL" id="KAJ7767672.1"/>
    </source>
</evidence>
<proteinExistence type="predicted"/>
<gene>
    <name evidence="3" type="ORF">B0H16DRAFT_1453295</name>
</gene>
<feature type="region of interest" description="Disordered" evidence="1">
    <location>
        <begin position="173"/>
        <end position="225"/>
    </location>
</feature>
<feature type="signal peptide" evidence="2">
    <location>
        <begin position="1"/>
        <end position="20"/>
    </location>
</feature>
<dbReference type="AlphaFoldDB" id="A0AAD7NM84"/>
<accession>A0AAD7NM84</accession>
<comment type="caution">
    <text evidence="3">The sequence shown here is derived from an EMBL/GenBank/DDBJ whole genome shotgun (WGS) entry which is preliminary data.</text>
</comment>
<protein>
    <submittedName>
        <fullName evidence="3">Uncharacterized protein</fullName>
    </submittedName>
</protein>
<reference evidence="3" key="1">
    <citation type="submission" date="2023-03" db="EMBL/GenBank/DDBJ databases">
        <title>Massive genome expansion in bonnet fungi (Mycena s.s.) driven by repeated elements and novel gene families across ecological guilds.</title>
        <authorList>
            <consortium name="Lawrence Berkeley National Laboratory"/>
            <person name="Harder C.B."/>
            <person name="Miyauchi S."/>
            <person name="Viragh M."/>
            <person name="Kuo A."/>
            <person name="Thoen E."/>
            <person name="Andreopoulos B."/>
            <person name="Lu D."/>
            <person name="Skrede I."/>
            <person name="Drula E."/>
            <person name="Henrissat B."/>
            <person name="Morin E."/>
            <person name="Kohler A."/>
            <person name="Barry K."/>
            <person name="LaButti K."/>
            <person name="Morin E."/>
            <person name="Salamov A."/>
            <person name="Lipzen A."/>
            <person name="Mereny Z."/>
            <person name="Hegedus B."/>
            <person name="Baldrian P."/>
            <person name="Stursova M."/>
            <person name="Weitz H."/>
            <person name="Taylor A."/>
            <person name="Grigoriev I.V."/>
            <person name="Nagy L.G."/>
            <person name="Martin F."/>
            <person name="Kauserud H."/>
        </authorList>
    </citation>
    <scope>NUCLEOTIDE SEQUENCE</scope>
    <source>
        <strain evidence="3">CBHHK182m</strain>
    </source>
</reference>
<keyword evidence="2" id="KW-0732">Signal</keyword>
<evidence type="ECO:0000313" key="4">
    <source>
        <dbReference type="Proteomes" id="UP001215598"/>
    </source>
</evidence>
<feature type="chain" id="PRO_5042219822" evidence="2">
    <location>
        <begin position="21"/>
        <end position="375"/>
    </location>
</feature>
<evidence type="ECO:0000256" key="2">
    <source>
        <dbReference type="SAM" id="SignalP"/>
    </source>
</evidence>
<name>A0AAD7NM84_9AGAR</name>
<feature type="compositionally biased region" description="Basic and acidic residues" evidence="1">
    <location>
        <begin position="175"/>
        <end position="185"/>
    </location>
</feature>
<dbReference type="Proteomes" id="UP001215598">
    <property type="component" value="Unassembled WGS sequence"/>
</dbReference>
<dbReference type="EMBL" id="JARKIB010000021">
    <property type="protein sequence ID" value="KAJ7767672.1"/>
    <property type="molecule type" value="Genomic_DNA"/>
</dbReference>
<evidence type="ECO:0000256" key="1">
    <source>
        <dbReference type="SAM" id="MobiDB-lite"/>
    </source>
</evidence>
<sequence>MGRFIFPVFGLLSLATGSLSLNIVVSSLAGLAISQCGTVTFRWIGGQAPYTIALSRRLALVWCLMFSDPSITSTTILSPIDMAGTKILGTGVTLSSYTVLVDVPAGTTAYFVVSDSAGDAAGSSSAFTVLSSSTSSNDFHSVRKMMHVMSIVSQSGQQLPHYFTNVRSLVLPRPSAEDPQDREPHFQYSPNIEPSANNAGVKRRNGRGKAQTTTAGPSVLESAGPKETAVSSMAPPMQLADTNEKKFQPSVELSGHKIATPISPVPRGQEGQASVQELAYDEQTPSQTMVTTNPTSDQFSQKFEFHSQVEHQGRTITTITPGQPKFPSCQLIQSNVSLPSSDSKTIMSWDPRASVHGSTSGIVGSYASMNVLTDG</sequence>
<organism evidence="3 4">
    <name type="scientific">Mycena metata</name>
    <dbReference type="NCBI Taxonomy" id="1033252"/>
    <lineage>
        <taxon>Eukaryota</taxon>
        <taxon>Fungi</taxon>
        <taxon>Dikarya</taxon>
        <taxon>Basidiomycota</taxon>
        <taxon>Agaricomycotina</taxon>
        <taxon>Agaricomycetes</taxon>
        <taxon>Agaricomycetidae</taxon>
        <taxon>Agaricales</taxon>
        <taxon>Marasmiineae</taxon>
        <taxon>Mycenaceae</taxon>
        <taxon>Mycena</taxon>
    </lineage>
</organism>
<feature type="compositionally biased region" description="Polar residues" evidence="1">
    <location>
        <begin position="188"/>
        <end position="198"/>
    </location>
</feature>
<keyword evidence="4" id="KW-1185">Reference proteome</keyword>